<sequence>MSMPSEALTRRALRAAPAPAADEWRATAAVTAIRRRARWHARLSSDLIHLTRSEGRVAASDRQVPRPAAAPDGTAQATRRHLAAFDAALSGDGVDGEDSVVPLESALIVAEERGGGPPPGHGPDTAAVRRRISMLVRVESPAGPLLLGAAGPDAGTVCAAQLLQVQADFAGSAAAGRPAAGWRDRPLLLAPPVAAAVVSGVAMALGSPGAARLDGCRVLPDLTLVDEAPEVTAGRADDAGRPAEPLTLLHRGRVAVPPRDPGTGLVLGRARWDHDSARLVGESPSGLRLTGGPAPGAATGRLELLRCVEGLRRYHLDGRLRVVCLARVPGEAGWFRVELTARPLTLLRAVTGVCLPAVATCAGDRVHTPALLLPAAAALADRERGEIDVRSV</sequence>
<feature type="region of interest" description="Disordered" evidence="1">
    <location>
        <begin position="56"/>
        <end position="77"/>
    </location>
</feature>
<evidence type="ECO:0000313" key="3">
    <source>
        <dbReference type="Proteomes" id="UP001183246"/>
    </source>
</evidence>
<protein>
    <submittedName>
        <fullName evidence="2">Uncharacterized protein</fullName>
    </submittedName>
</protein>
<evidence type="ECO:0000313" key="2">
    <source>
        <dbReference type="EMBL" id="MDT0343607.1"/>
    </source>
</evidence>
<dbReference type="EMBL" id="JAVREL010000006">
    <property type="protein sequence ID" value="MDT0343607.1"/>
    <property type="molecule type" value="Genomic_DNA"/>
</dbReference>
<evidence type="ECO:0000256" key="1">
    <source>
        <dbReference type="SAM" id="MobiDB-lite"/>
    </source>
</evidence>
<dbReference type="RefSeq" id="WP_311704743.1">
    <property type="nucleotide sequence ID" value="NZ_JAVREL010000006.1"/>
</dbReference>
<comment type="caution">
    <text evidence="2">The sequence shown here is derived from an EMBL/GenBank/DDBJ whole genome shotgun (WGS) entry which is preliminary data.</text>
</comment>
<proteinExistence type="predicted"/>
<organism evidence="2 3">
    <name type="scientific">Streptomyces litchfieldiae</name>
    <dbReference type="NCBI Taxonomy" id="3075543"/>
    <lineage>
        <taxon>Bacteria</taxon>
        <taxon>Bacillati</taxon>
        <taxon>Actinomycetota</taxon>
        <taxon>Actinomycetes</taxon>
        <taxon>Kitasatosporales</taxon>
        <taxon>Streptomycetaceae</taxon>
        <taxon>Streptomyces</taxon>
    </lineage>
</organism>
<keyword evidence="3" id="KW-1185">Reference proteome</keyword>
<accession>A0ABU2MPQ5</accession>
<reference evidence="3" key="1">
    <citation type="submission" date="2023-07" db="EMBL/GenBank/DDBJ databases">
        <title>30 novel species of actinomycetes from the DSMZ collection.</title>
        <authorList>
            <person name="Nouioui I."/>
        </authorList>
    </citation>
    <scope>NUCLEOTIDE SEQUENCE [LARGE SCALE GENOMIC DNA]</scope>
    <source>
        <strain evidence="3">DSM 44938</strain>
    </source>
</reference>
<name>A0ABU2MPQ5_9ACTN</name>
<dbReference type="Proteomes" id="UP001183246">
    <property type="component" value="Unassembled WGS sequence"/>
</dbReference>
<gene>
    <name evidence="2" type="ORF">RM590_13440</name>
</gene>